<name>A0A0F9RV78_9ZZZZ</name>
<protein>
    <submittedName>
        <fullName evidence="1">Uncharacterized protein</fullName>
    </submittedName>
</protein>
<sequence>MSMYRAGAPVVGTVVNPGTDNSLTNPRIITFSSPVRPCWIRLTGAVQAATAPVLVKVNVEPPNSDGTVTDDFSTGTKAHLTLSSILETADLSNGGIVAIHSISIATQDGSDDLDDIMIAGFPN</sequence>
<dbReference type="EMBL" id="LAZR01000749">
    <property type="protein sequence ID" value="KKN58719.1"/>
    <property type="molecule type" value="Genomic_DNA"/>
</dbReference>
<comment type="caution">
    <text evidence="1">The sequence shown here is derived from an EMBL/GenBank/DDBJ whole genome shotgun (WGS) entry which is preliminary data.</text>
</comment>
<gene>
    <name evidence="1" type="ORF">LCGC14_0548970</name>
</gene>
<dbReference type="AlphaFoldDB" id="A0A0F9RV78"/>
<proteinExistence type="predicted"/>
<reference evidence="1" key="1">
    <citation type="journal article" date="2015" name="Nature">
        <title>Complex archaea that bridge the gap between prokaryotes and eukaryotes.</title>
        <authorList>
            <person name="Spang A."/>
            <person name="Saw J.H."/>
            <person name="Jorgensen S.L."/>
            <person name="Zaremba-Niedzwiedzka K."/>
            <person name="Martijn J."/>
            <person name="Lind A.E."/>
            <person name="van Eijk R."/>
            <person name="Schleper C."/>
            <person name="Guy L."/>
            <person name="Ettema T.J."/>
        </authorList>
    </citation>
    <scope>NUCLEOTIDE SEQUENCE</scope>
</reference>
<evidence type="ECO:0000313" key="1">
    <source>
        <dbReference type="EMBL" id="KKN58719.1"/>
    </source>
</evidence>
<organism evidence="1">
    <name type="scientific">marine sediment metagenome</name>
    <dbReference type="NCBI Taxonomy" id="412755"/>
    <lineage>
        <taxon>unclassified sequences</taxon>
        <taxon>metagenomes</taxon>
        <taxon>ecological metagenomes</taxon>
    </lineage>
</organism>
<accession>A0A0F9RV78</accession>